<keyword evidence="7" id="KW-0347">Helicase</keyword>
<dbReference type="GO" id="GO:0006281">
    <property type="term" value="P:DNA repair"/>
    <property type="evidence" value="ECO:0007669"/>
    <property type="project" value="TreeGrafter"/>
</dbReference>
<feature type="domain" description="Helicase ATP-binding" evidence="19">
    <location>
        <begin position="450"/>
        <end position="626"/>
    </location>
</feature>
<evidence type="ECO:0000256" key="10">
    <source>
        <dbReference type="ARBA" id="ARBA00022853"/>
    </source>
</evidence>
<comment type="similarity">
    <text evidence="2">Belongs to the SNF2/RAD54 helicase family. RAD16 subfamily.</text>
</comment>
<evidence type="ECO:0000256" key="6">
    <source>
        <dbReference type="ARBA" id="ARBA00022801"/>
    </source>
</evidence>
<evidence type="ECO:0000256" key="2">
    <source>
        <dbReference type="ARBA" id="ARBA00008438"/>
    </source>
</evidence>
<dbReference type="EMBL" id="OX459119">
    <property type="protein sequence ID" value="CAI9097082.1"/>
    <property type="molecule type" value="Genomic_DNA"/>
</dbReference>
<dbReference type="CDD" id="cd18793">
    <property type="entry name" value="SF2_C_SNF"/>
    <property type="match status" value="1"/>
</dbReference>
<dbReference type="InterPro" id="IPR017907">
    <property type="entry name" value="Znf_RING_CS"/>
</dbReference>
<dbReference type="FunFam" id="3.40.50.10810:FF:000068">
    <property type="entry name" value="SNF2 domain-containing protein / helicase domain-containing protein / zinc finger protein-like protein"/>
    <property type="match status" value="1"/>
</dbReference>
<dbReference type="PROSITE" id="PS51192">
    <property type="entry name" value="HELICASE_ATP_BIND_1"/>
    <property type="match status" value="1"/>
</dbReference>
<dbReference type="InterPro" id="IPR038718">
    <property type="entry name" value="SNF2-like_sf"/>
</dbReference>
<dbReference type="AlphaFoldDB" id="A0AAV1CR60"/>
<feature type="compositionally biased region" description="Polar residues" evidence="17">
    <location>
        <begin position="122"/>
        <end position="136"/>
    </location>
</feature>
<evidence type="ECO:0000256" key="15">
    <source>
        <dbReference type="ARBA" id="ARBA00023242"/>
    </source>
</evidence>
<keyword evidence="8" id="KW-0862">Zinc</keyword>
<dbReference type="Gene3D" id="3.40.50.10810">
    <property type="entry name" value="Tandem AAA-ATPase domain"/>
    <property type="match status" value="3"/>
</dbReference>
<feature type="domain" description="RING-type" evidence="18">
    <location>
        <begin position="780"/>
        <end position="816"/>
    </location>
</feature>
<dbReference type="PROSITE" id="PS50089">
    <property type="entry name" value="ZF_RING_2"/>
    <property type="match status" value="1"/>
</dbReference>
<keyword evidence="3" id="KW-0479">Metal-binding</keyword>
<dbReference type="InterPro" id="IPR001841">
    <property type="entry name" value="Znf_RING"/>
</dbReference>
<dbReference type="InterPro" id="IPR013083">
    <property type="entry name" value="Znf_RING/FYVE/PHD"/>
</dbReference>
<evidence type="ECO:0000256" key="16">
    <source>
        <dbReference type="PROSITE-ProRule" id="PRU00175"/>
    </source>
</evidence>
<dbReference type="InterPro" id="IPR014001">
    <property type="entry name" value="Helicase_ATP-bd"/>
</dbReference>
<keyword evidence="12" id="KW-0238">DNA-binding</keyword>
<dbReference type="Pfam" id="PF00271">
    <property type="entry name" value="Helicase_C"/>
    <property type="match status" value="1"/>
</dbReference>
<keyword evidence="13" id="KW-0943">RNA-mediated gene silencing</keyword>
<dbReference type="SMART" id="SM00490">
    <property type="entry name" value="HELICc"/>
    <property type="match status" value="1"/>
</dbReference>
<evidence type="ECO:0000256" key="8">
    <source>
        <dbReference type="ARBA" id="ARBA00022833"/>
    </source>
</evidence>
<dbReference type="Pfam" id="PF00097">
    <property type="entry name" value="zf-C3HC4"/>
    <property type="match status" value="1"/>
</dbReference>
<keyword evidence="22" id="KW-1185">Reference proteome</keyword>
<evidence type="ECO:0000259" key="19">
    <source>
        <dbReference type="PROSITE" id="PS51192"/>
    </source>
</evidence>
<keyword evidence="15" id="KW-0539">Nucleus</keyword>
<keyword evidence="6" id="KW-0378">Hydrolase</keyword>
<evidence type="ECO:0000313" key="22">
    <source>
        <dbReference type="Proteomes" id="UP001161247"/>
    </source>
</evidence>
<protein>
    <submittedName>
        <fullName evidence="21">OLC1v1033389C1</fullName>
    </submittedName>
</protein>
<keyword evidence="5 16" id="KW-0863">Zinc-finger</keyword>
<keyword evidence="4" id="KW-0547">Nucleotide-binding</keyword>
<feature type="region of interest" description="Disordered" evidence="17">
    <location>
        <begin position="81"/>
        <end position="234"/>
    </location>
</feature>
<dbReference type="GO" id="GO:0080188">
    <property type="term" value="P:gene silencing by siRNA-directed DNA methylation"/>
    <property type="evidence" value="ECO:0007669"/>
    <property type="project" value="UniProtKB-ARBA"/>
</dbReference>
<evidence type="ECO:0000256" key="14">
    <source>
        <dbReference type="ARBA" id="ARBA00023163"/>
    </source>
</evidence>
<dbReference type="Gene3D" id="3.30.40.10">
    <property type="entry name" value="Zinc/RING finger domain, C3HC4 (zinc finger)"/>
    <property type="match status" value="1"/>
</dbReference>
<dbReference type="Gene3D" id="3.40.50.300">
    <property type="entry name" value="P-loop containing nucleotide triphosphate hydrolases"/>
    <property type="match status" value="1"/>
</dbReference>
<evidence type="ECO:0000256" key="5">
    <source>
        <dbReference type="ARBA" id="ARBA00022771"/>
    </source>
</evidence>
<dbReference type="InterPro" id="IPR000330">
    <property type="entry name" value="SNF2_N"/>
</dbReference>
<feature type="domain" description="Helicase C-terminal" evidence="20">
    <location>
        <begin position="887"/>
        <end position="1046"/>
    </location>
</feature>
<sequence length="1054" mass="115783">MSNQKDSLQNVGVSAKKISFEGLLINVVLRPFFRVVGSLFGQSSSLIPWREDNYPSAVDKMDLISISSSSDDSTFREIDEYRDESSFRDTATSSAASGPLLRQLPSSFSTAVTGGPPRLGSSARQSFITNGGSSSGDLEAFHARSTRDNGFEHPNHTNGGSNRPTKRPFASKVTSAPSFKPGMHASSSNQGALRSQTARDNHSEYYSIDDNDWPSSKRPRILPSSVHPSMPTSGRKYIVDMPGSQFRQNTEFGRSRAYDNNVVVSENKGSRVLPPSLAHGRSASSSSFVNLSGPSHQMGDVEENLHGTDERMLFQAALKDLTGTTGATDVPKGVLSVSLLPHQKIALAWLIEKEKGGVCVGGILADDQGLGKTISMIALIQMQKSSQDKYKSEQVSSIKPEALNLEDDEDVTVASAPIELKPKPESDNKEEILKGGTSKNKFHNMKPAAGTLVVCPASVLRQWARELDEKVTDEAKLSVLMYHGGNRTKDPVELAKYDVVITTYSIVTIEVPKQPLVDEEETEHIEEKYGLSSQFSTKKPKKISGNGKGTKGKKGLHSDASDGGALAKVRWFRIILDEAQSIKNHRTQVARACCSLRAKRRWCLSGTPIQNAIDELFSYFRFLRHDPYSNYKKFLLGIKVAISRDSNRGYRRLQVVLKAIMLRRTKGTLLDGKPIIALPPKTVHLERVEFSSEERAFYNQLESDSRSQFKAYAAAGTVNQNYANILLMLLRLRQACDHPLLVKGFGSDVTRRESSKVAKSLPAQRVRSLLEQLETSLAICGSCSDIPENAVVTICGHVFCFQCVTDHLTGEDPTCPEAGCKELVSTDVIFTKATLKECLSDDFSSDPSGSSVKGETSMVLENKSSSKIKAALQILESYCQPSIPSSEMIELVSLKPAKAIVFSQWTGMLDLLEDSLGNTGLQYRRLDGTMSLAARDKAVKDFNTRPEVTVMLMSLKAGNLGLNMVAACHVILLDLWWNPTTEDQAVDRAHRIGQTRAVTVTRLTIKDTVEDRILALQEEKRKMVASAFGEDPSGNYATRLTMEDLWNLFDVRGG</sequence>
<evidence type="ECO:0000259" key="18">
    <source>
        <dbReference type="PROSITE" id="PS50089"/>
    </source>
</evidence>
<organism evidence="21 22">
    <name type="scientific">Oldenlandia corymbosa var. corymbosa</name>
    <dbReference type="NCBI Taxonomy" id="529605"/>
    <lineage>
        <taxon>Eukaryota</taxon>
        <taxon>Viridiplantae</taxon>
        <taxon>Streptophyta</taxon>
        <taxon>Embryophyta</taxon>
        <taxon>Tracheophyta</taxon>
        <taxon>Spermatophyta</taxon>
        <taxon>Magnoliopsida</taxon>
        <taxon>eudicotyledons</taxon>
        <taxon>Gunneridae</taxon>
        <taxon>Pentapetalae</taxon>
        <taxon>asterids</taxon>
        <taxon>lamiids</taxon>
        <taxon>Gentianales</taxon>
        <taxon>Rubiaceae</taxon>
        <taxon>Rubioideae</taxon>
        <taxon>Spermacoceae</taxon>
        <taxon>Hedyotis-Oldenlandia complex</taxon>
        <taxon>Oldenlandia</taxon>
    </lineage>
</organism>
<comment type="subcellular location">
    <subcellularLocation>
        <location evidence="1">Nucleus</location>
    </subcellularLocation>
</comment>
<evidence type="ECO:0000256" key="3">
    <source>
        <dbReference type="ARBA" id="ARBA00022723"/>
    </source>
</evidence>
<proteinExistence type="inferred from homology"/>
<feature type="compositionally biased region" description="Polar residues" evidence="17">
    <location>
        <begin position="185"/>
        <end position="196"/>
    </location>
</feature>
<evidence type="ECO:0000256" key="11">
    <source>
        <dbReference type="ARBA" id="ARBA00023015"/>
    </source>
</evidence>
<keyword evidence="9" id="KW-0067">ATP-binding</keyword>
<dbReference type="GO" id="GO:0005634">
    <property type="term" value="C:nucleus"/>
    <property type="evidence" value="ECO:0007669"/>
    <property type="project" value="UniProtKB-SubCell"/>
</dbReference>
<dbReference type="InterPro" id="IPR050628">
    <property type="entry name" value="SNF2_RAD54_helicase_TF"/>
</dbReference>
<dbReference type="Proteomes" id="UP001161247">
    <property type="component" value="Chromosome 2"/>
</dbReference>
<dbReference type="SUPFAM" id="SSF52540">
    <property type="entry name" value="P-loop containing nucleoside triphosphate hydrolases"/>
    <property type="match status" value="2"/>
</dbReference>
<evidence type="ECO:0000313" key="21">
    <source>
        <dbReference type="EMBL" id="CAI9097082.1"/>
    </source>
</evidence>
<evidence type="ECO:0000256" key="9">
    <source>
        <dbReference type="ARBA" id="ARBA00022840"/>
    </source>
</evidence>
<dbReference type="SUPFAM" id="SSF57850">
    <property type="entry name" value="RING/U-box"/>
    <property type="match status" value="1"/>
</dbReference>
<dbReference type="FunFam" id="3.40.50.10810:FF:000071">
    <property type="entry name" value="SNF2 domain-containing protein / helicase domain-containing protein / zinc finger protein-like protein"/>
    <property type="match status" value="1"/>
</dbReference>
<dbReference type="GO" id="GO:0016787">
    <property type="term" value="F:hydrolase activity"/>
    <property type="evidence" value="ECO:0007669"/>
    <property type="project" value="UniProtKB-KW"/>
</dbReference>
<dbReference type="PANTHER" id="PTHR45626">
    <property type="entry name" value="TRANSCRIPTION TERMINATION FACTOR 2-RELATED"/>
    <property type="match status" value="1"/>
</dbReference>
<evidence type="ECO:0000256" key="1">
    <source>
        <dbReference type="ARBA" id="ARBA00004123"/>
    </source>
</evidence>
<dbReference type="GO" id="GO:0003677">
    <property type="term" value="F:DNA binding"/>
    <property type="evidence" value="ECO:0007669"/>
    <property type="project" value="UniProtKB-KW"/>
</dbReference>
<dbReference type="PROSITE" id="PS00518">
    <property type="entry name" value="ZF_RING_1"/>
    <property type="match status" value="1"/>
</dbReference>
<gene>
    <name evidence="21" type="ORF">OLC1_LOCUS7672</name>
</gene>
<dbReference type="PROSITE" id="PS51194">
    <property type="entry name" value="HELICASE_CTER"/>
    <property type="match status" value="1"/>
</dbReference>
<accession>A0AAV1CR60</accession>
<dbReference type="GO" id="GO:0008270">
    <property type="term" value="F:zinc ion binding"/>
    <property type="evidence" value="ECO:0007669"/>
    <property type="project" value="UniProtKB-KW"/>
</dbReference>
<evidence type="ECO:0000259" key="20">
    <source>
        <dbReference type="PROSITE" id="PS51194"/>
    </source>
</evidence>
<dbReference type="GO" id="GO:0004386">
    <property type="term" value="F:helicase activity"/>
    <property type="evidence" value="ECO:0007669"/>
    <property type="project" value="UniProtKB-KW"/>
</dbReference>
<evidence type="ECO:0000256" key="13">
    <source>
        <dbReference type="ARBA" id="ARBA00023158"/>
    </source>
</evidence>
<reference evidence="21" key="1">
    <citation type="submission" date="2023-03" db="EMBL/GenBank/DDBJ databases">
        <authorList>
            <person name="Julca I."/>
        </authorList>
    </citation>
    <scope>NUCLEOTIDE SEQUENCE</scope>
</reference>
<keyword evidence="14" id="KW-0804">Transcription</keyword>
<keyword evidence="11" id="KW-0805">Transcription regulation</keyword>
<evidence type="ECO:0000256" key="17">
    <source>
        <dbReference type="SAM" id="MobiDB-lite"/>
    </source>
</evidence>
<keyword evidence="10" id="KW-0156">Chromatin regulator</keyword>
<dbReference type="Pfam" id="PF00176">
    <property type="entry name" value="SNF2-rel_dom"/>
    <property type="match status" value="1"/>
</dbReference>
<feature type="compositionally biased region" description="Basic and acidic residues" evidence="17">
    <location>
        <begin position="139"/>
        <end position="155"/>
    </location>
</feature>
<dbReference type="SMART" id="SM00487">
    <property type="entry name" value="DEXDc"/>
    <property type="match status" value="1"/>
</dbReference>
<dbReference type="CDD" id="cd18008">
    <property type="entry name" value="DEXDc_SHPRH-like"/>
    <property type="match status" value="1"/>
</dbReference>
<dbReference type="PANTHER" id="PTHR45626:SF24">
    <property type="entry name" value="HELICASE-LIKE TRANSCRIPTION FACTOR CHR28-RELATED"/>
    <property type="match status" value="1"/>
</dbReference>
<dbReference type="InterPro" id="IPR049730">
    <property type="entry name" value="SNF2/RAD54-like_C"/>
</dbReference>
<dbReference type="GO" id="GO:0008094">
    <property type="term" value="F:ATP-dependent activity, acting on DNA"/>
    <property type="evidence" value="ECO:0007669"/>
    <property type="project" value="TreeGrafter"/>
</dbReference>
<evidence type="ECO:0000256" key="7">
    <source>
        <dbReference type="ARBA" id="ARBA00022806"/>
    </source>
</evidence>
<dbReference type="InterPro" id="IPR027417">
    <property type="entry name" value="P-loop_NTPase"/>
</dbReference>
<evidence type="ECO:0000256" key="12">
    <source>
        <dbReference type="ARBA" id="ARBA00023125"/>
    </source>
</evidence>
<dbReference type="InterPro" id="IPR018957">
    <property type="entry name" value="Znf_C3HC4_RING-type"/>
</dbReference>
<feature type="region of interest" description="Disordered" evidence="17">
    <location>
        <begin position="531"/>
        <end position="559"/>
    </location>
</feature>
<evidence type="ECO:0000256" key="4">
    <source>
        <dbReference type="ARBA" id="ARBA00022741"/>
    </source>
</evidence>
<dbReference type="InterPro" id="IPR001650">
    <property type="entry name" value="Helicase_C-like"/>
</dbReference>
<name>A0AAV1CR60_OLDCO</name>
<dbReference type="GO" id="GO:0005524">
    <property type="term" value="F:ATP binding"/>
    <property type="evidence" value="ECO:0007669"/>
    <property type="project" value="UniProtKB-KW"/>
</dbReference>